<dbReference type="EMBL" id="KU900145">
    <property type="protein sequence ID" value="ARF06249.1"/>
    <property type="molecule type" value="mRNA"/>
</dbReference>
<proteinExistence type="evidence at transcript level"/>
<dbReference type="Gene3D" id="1.20.5.170">
    <property type="match status" value="1"/>
</dbReference>
<dbReference type="GO" id="GO:0006351">
    <property type="term" value="P:DNA-templated transcription"/>
    <property type="evidence" value="ECO:0007669"/>
    <property type="project" value="InterPro"/>
</dbReference>
<dbReference type="InterPro" id="IPR004827">
    <property type="entry name" value="bZIP"/>
</dbReference>
<feature type="domain" description="BZIP" evidence="3">
    <location>
        <begin position="192"/>
        <end position="255"/>
    </location>
</feature>
<evidence type="ECO:0000313" key="4">
    <source>
        <dbReference type="EMBL" id="ARF06249.1"/>
    </source>
</evidence>
<dbReference type="SUPFAM" id="SSF57959">
    <property type="entry name" value="Leucine zipper domain"/>
    <property type="match status" value="1"/>
</dbReference>
<dbReference type="CDD" id="cd14693">
    <property type="entry name" value="bZIP_CEBP"/>
    <property type="match status" value="1"/>
</dbReference>
<dbReference type="AlphaFoldDB" id="A0A343BXU2"/>
<name>A0A343BXU2_PINFU</name>
<feature type="coiled-coil region" evidence="1">
    <location>
        <begin position="210"/>
        <end position="244"/>
    </location>
</feature>
<organism evidence="4">
    <name type="scientific">Pinctada fucata</name>
    <name type="common">Akoya pearl oyster</name>
    <name type="synonym">Pinctada imbricata fucata</name>
    <dbReference type="NCBI Taxonomy" id="50426"/>
    <lineage>
        <taxon>Eukaryota</taxon>
        <taxon>Metazoa</taxon>
        <taxon>Spiralia</taxon>
        <taxon>Lophotrochozoa</taxon>
        <taxon>Mollusca</taxon>
        <taxon>Bivalvia</taxon>
        <taxon>Autobranchia</taxon>
        <taxon>Pteriomorphia</taxon>
        <taxon>Pterioida</taxon>
        <taxon>Pterioidea</taxon>
        <taxon>Pteriidae</taxon>
        <taxon>Pinctada</taxon>
    </lineage>
</organism>
<dbReference type="SMART" id="SM00338">
    <property type="entry name" value="BRLZ"/>
    <property type="match status" value="1"/>
</dbReference>
<dbReference type="GO" id="GO:0000981">
    <property type="term" value="F:DNA-binding transcription factor activity, RNA polymerase II-specific"/>
    <property type="evidence" value="ECO:0007669"/>
    <property type="project" value="TreeGrafter"/>
</dbReference>
<sequence>MESLHSALDPELENSVDIQTLLNNSCEVTDETWEKLILDIKTSEMEKMHNNAPDFCGINVISKTTAVTEGRVDDFSGLTDLDFIANNEQISSCLGAVRETLHANLEDADMCRNDFRDVDMESSFSSSSTSDDSSNEQSLSPPPITPSSTYIVTPPPSPNEVQLHIRPRGRPGRKPLSPNGPIKKKKQPPKGTAEYYDKRARNNLAIKKCREKAKQKQIETEARLLTLENENTELKLKNDKLGKKLEVLKTFLMRNNPSMPDNIAKVLMS</sequence>
<dbReference type="Pfam" id="PF07716">
    <property type="entry name" value="bZIP_2"/>
    <property type="match status" value="1"/>
</dbReference>
<dbReference type="PROSITE" id="PS50217">
    <property type="entry name" value="BZIP"/>
    <property type="match status" value="1"/>
</dbReference>
<feature type="region of interest" description="Disordered" evidence="2">
    <location>
        <begin position="121"/>
        <end position="193"/>
    </location>
</feature>
<evidence type="ECO:0000259" key="3">
    <source>
        <dbReference type="PROSITE" id="PS50217"/>
    </source>
</evidence>
<evidence type="ECO:0000256" key="2">
    <source>
        <dbReference type="SAM" id="MobiDB-lite"/>
    </source>
</evidence>
<dbReference type="InterPro" id="IPR046347">
    <property type="entry name" value="bZIP_sf"/>
</dbReference>
<dbReference type="PANTHER" id="PTHR23334">
    <property type="entry name" value="CCAAT/ENHANCER BINDING PROTEIN"/>
    <property type="match status" value="1"/>
</dbReference>
<keyword evidence="1" id="KW-0175">Coiled coil</keyword>
<protein>
    <submittedName>
        <fullName evidence="4">C/EBP-B</fullName>
    </submittedName>
</protein>
<reference evidence="4" key="1">
    <citation type="submission" date="2016-03" db="EMBL/GenBank/DDBJ databases">
        <authorList>
            <person name="Sun W.-S."/>
            <person name="Lee J.-W."/>
        </authorList>
    </citation>
    <scope>NUCLEOTIDE SEQUENCE</scope>
    <source>
        <tissue evidence="4">Mantle</tissue>
    </source>
</reference>
<feature type="compositionally biased region" description="Low complexity" evidence="2">
    <location>
        <begin position="122"/>
        <end position="139"/>
    </location>
</feature>
<accession>A0A343BXU2</accession>
<dbReference type="PANTHER" id="PTHR23334:SF20">
    <property type="entry name" value="BASIC LEUCINE ZIPPER 24"/>
    <property type="match status" value="1"/>
</dbReference>
<dbReference type="GO" id="GO:0000978">
    <property type="term" value="F:RNA polymerase II cis-regulatory region sequence-specific DNA binding"/>
    <property type="evidence" value="ECO:0007669"/>
    <property type="project" value="TreeGrafter"/>
</dbReference>
<dbReference type="InterPro" id="IPR031106">
    <property type="entry name" value="C/EBP"/>
</dbReference>
<evidence type="ECO:0000256" key="1">
    <source>
        <dbReference type="SAM" id="Coils"/>
    </source>
</evidence>